<sequence length="52" mass="5731">LPTIDFAEFGDGSSTEAHVIGQKLFAACRDVGFAYFTNTSIPQDQIDGMFDW</sequence>
<dbReference type="EMBL" id="ML770789">
    <property type="protein sequence ID" value="KAE9382983.1"/>
    <property type="molecule type" value="Genomic_DNA"/>
</dbReference>
<dbReference type="OrthoDB" id="288590at2759"/>
<dbReference type="Pfam" id="PF14226">
    <property type="entry name" value="DIOX_N"/>
    <property type="match status" value="1"/>
</dbReference>
<dbReference type="AlphaFoldDB" id="A0A6A4GC14"/>
<protein>
    <recommendedName>
        <fullName evidence="1">Non-haem dioxygenase N-terminal domain-containing protein</fullName>
    </recommendedName>
</protein>
<feature type="non-terminal residue" evidence="2">
    <location>
        <position position="1"/>
    </location>
</feature>
<dbReference type="SUPFAM" id="SSF51197">
    <property type="entry name" value="Clavaminate synthase-like"/>
    <property type="match status" value="1"/>
</dbReference>
<gene>
    <name evidence="2" type="ORF">BT96DRAFT_782764</name>
</gene>
<dbReference type="Proteomes" id="UP000799118">
    <property type="component" value="Unassembled WGS sequence"/>
</dbReference>
<proteinExistence type="predicted"/>
<evidence type="ECO:0000259" key="1">
    <source>
        <dbReference type="Pfam" id="PF14226"/>
    </source>
</evidence>
<feature type="domain" description="Non-haem dioxygenase N-terminal" evidence="1">
    <location>
        <begin position="1"/>
        <end position="52"/>
    </location>
</feature>
<reference evidence="2" key="1">
    <citation type="journal article" date="2019" name="Environ. Microbiol.">
        <title>Fungal ecological strategies reflected in gene transcription - a case study of two litter decomposers.</title>
        <authorList>
            <person name="Barbi F."/>
            <person name="Kohler A."/>
            <person name="Barry K."/>
            <person name="Baskaran P."/>
            <person name="Daum C."/>
            <person name="Fauchery L."/>
            <person name="Ihrmark K."/>
            <person name="Kuo A."/>
            <person name="LaButti K."/>
            <person name="Lipzen A."/>
            <person name="Morin E."/>
            <person name="Grigoriev I.V."/>
            <person name="Henrissat B."/>
            <person name="Lindahl B."/>
            <person name="Martin F."/>
        </authorList>
    </citation>
    <scope>NUCLEOTIDE SEQUENCE</scope>
    <source>
        <strain evidence="2">JB14</strain>
    </source>
</reference>
<name>A0A6A4GC14_9AGAR</name>
<organism evidence="2 3">
    <name type="scientific">Gymnopus androsaceus JB14</name>
    <dbReference type="NCBI Taxonomy" id="1447944"/>
    <lineage>
        <taxon>Eukaryota</taxon>
        <taxon>Fungi</taxon>
        <taxon>Dikarya</taxon>
        <taxon>Basidiomycota</taxon>
        <taxon>Agaricomycotina</taxon>
        <taxon>Agaricomycetes</taxon>
        <taxon>Agaricomycetidae</taxon>
        <taxon>Agaricales</taxon>
        <taxon>Marasmiineae</taxon>
        <taxon>Omphalotaceae</taxon>
        <taxon>Gymnopus</taxon>
    </lineage>
</organism>
<dbReference type="Gene3D" id="2.60.120.330">
    <property type="entry name" value="B-lactam Antibiotic, Isopenicillin N Synthase, Chain"/>
    <property type="match status" value="1"/>
</dbReference>
<keyword evidence="3" id="KW-1185">Reference proteome</keyword>
<evidence type="ECO:0000313" key="2">
    <source>
        <dbReference type="EMBL" id="KAE9382983.1"/>
    </source>
</evidence>
<dbReference type="InterPro" id="IPR027443">
    <property type="entry name" value="IPNS-like_sf"/>
</dbReference>
<evidence type="ECO:0000313" key="3">
    <source>
        <dbReference type="Proteomes" id="UP000799118"/>
    </source>
</evidence>
<accession>A0A6A4GC14</accession>
<feature type="non-terminal residue" evidence="2">
    <location>
        <position position="52"/>
    </location>
</feature>
<dbReference type="InterPro" id="IPR026992">
    <property type="entry name" value="DIOX_N"/>
</dbReference>